<protein>
    <submittedName>
        <fullName evidence="2">Uncharacterized protein</fullName>
    </submittedName>
</protein>
<accession>A0A286UFL2</accession>
<evidence type="ECO:0000256" key="1">
    <source>
        <dbReference type="SAM" id="MobiDB-lite"/>
    </source>
</evidence>
<feature type="compositionally biased region" description="Basic and acidic residues" evidence="1">
    <location>
        <begin position="26"/>
        <end position="46"/>
    </location>
</feature>
<dbReference type="STRING" id="2282107.A0A286UFL2"/>
<comment type="caution">
    <text evidence="2">The sequence shown here is derived from an EMBL/GenBank/DDBJ whole genome shotgun (WGS) entry which is preliminary data.</text>
</comment>
<evidence type="ECO:0000313" key="3">
    <source>
        <dbReference type="Proteomes" id="UP000217199"/>
    </source>
</evidence>
<feature type="compositionally biased region" description="Acidic residues" evidence="1">
    <location>
        <begin position="317"/>
        <end position="327"/>
    </location>
</feature>
<evidence type="ECO:0000313" key="2">
    <source>
        <dbReference type="EMBL" id="PAV18383.1"/>
    </source>
</evidence>
<dbReference type="AlphaFoldDB" id="A0A286UFL2"/>
<dbReference type="InParanoid" id="A0A286UFL2"/>
<gene>
    <name evidence="2" type="ORF">PNOK_0522500</name>
</gene>
<feature type="region of interest" description="Disordered" evidence="1">
    <location>
        <begin position="22"/>
        <end position="79"/>
    </location>
</feature>
<name>A0A286UFL2_9AGAM</name>
<organism evidence="2 3">
    <name type="scientific">Pyrrhoderma noxium</name>
    <dbReference type="NCBI Taxonomy" id="2282107"/>
    <lineage>
        <taxon>Eukaryota</taxon>
        <taxon>Fungi</taxon>
        <taxon>Dikarya</taxon>
        <taxon>Basidiomycota</taxon>
        <taxon>Agaricomycotina</taxon>
        <taxon>Agaricomycetes</taxon>
        <taxon>Hymenochaetales</taxon>
        <taxon>Hymenochaetaceae</taxon>
        <taxon>Pyrrhoderma</taxon>
    </lineage>
</organism>
<dbReference type="OrthoDB" id="3364141at2759"/>
<reference evidence="2 3" key="1">
    <citation type="journal article" date="2017" name="Mol. Ecol.">
        <title>Comparative and population genomic landscape of Phellinus noxius: A hypervariable fungus causing root rot in trees.</title>
        <authorList>
            <person name="Chung C.L."/>
            <person name="Lee T.J."/>
            <person name="Akiba M."/>
            <person name="Lee H.H."/>
            <person name="Kuo T.H."/>
            <person name="Liu D."/>
            <person name="Ke H.M."/>
            <person name="Yokoi T."/>
            <person name="Roa M.B."/>
            <person name="Lu M.J."/>
            <person name="Chang Y.Y."/>
            <person name="Ann P.J."/>
            <person name="Tsai J.N."/>
            <person name="Chen C.Y."/>
            <person name="Tzean S.S."/>
            <person name="Ota Y."/>
            <person name="Hattori T."/>
            <person name="Sahashi N."/>
            <person name="Liou R.F."/>
            <person name="Kikuchi T."/>
            <person name="Tsai I.J."/>
        </authorList>
    </citation>
    <scope>NUCLEOTIDE SEQUENCE [LARGE SCALE GENOMIC DNA]</scope>
    <source>
        <strain evidence="2 3">FFPRI411160</strain>
    </source>
</reference>
<keyword evidence="3" id="KW-1185">Reference proteome</keyword>
<dbReference type="EMBL" id="NBII01000005">
    <property type="protein sequence ID" value="PAV18383.1"/>
    <property type="molecule type" value="Genomic_DNA"/>
</dbReference>
<proteinExistence type="predicted"/>
<dbReference type="Proteomes" id="UP000217199">
    <property type="component" value="Unassembled WGS sequence"/>
</dbReference>
<sequence length="327" mass="36940">MMSTWVSPDPLRHPWFNSATLKRKHSESSSDGHDSPPHPYHVREPDSDNDNAPLVYPTLPSENGTTGREDEELERKRRRCDTIERQMARMYIESQQNPWYPRPEVGQSAYYPPQLDMNGTPSYTYTMGDTIPFQQNPDFTQYAVEEPTSYEVPRNDYTQLETPTPPIAEVRMKGAEPSWYEREKDRIVITDLDEAIEEAEEEYKSEAEPHPNASDYADSNADYSISSVLLEHIKKQANFPYSPVPPSTKKDAGGALIVYRPPPLDFFSNPGEKGDQKITESTNDGGLNVEEISIDTANTFSSPSGQFETGAVSVGDEPMDMDMDVEL</sequence>
<feature type="region of interest" description="Disordered" evidence="1">
    <location>
        <begin position="263"/>
        <end position="327"/>
    </location>
</feature>
<feature type="compositionally biased region" description="Polar residues" evidence="1">
    <location>
        <begin position="295"/>
        <end position="307"/>
    </location>
</feature>